<keyword evidence="2" id="KW-1185">Reference proteome</keyword>
<protein>
    <submittedName>
        <fullName evidence="1">Uncharacterized protein</fullName>
    </submittedName>
</protein>
<evidence type="ECO:0000313" key="2">
    <source>
        <dbReference type="Proteomes" id="UP000784294"/>
    </source>
</evidence>
<dbReference type="EMBL" id="CAAALY010024097">
    <property type="protein sequence ID" value="VEL15289.1"/>
    <property type="molecule type" value="Genomic_DNA"/>
</dbReference>
<organism evidence="1 2">
    <name type="scientific">Protopolystoma xenopodis</name>
    <dbReference type="NCBI Taxonomy" id="117903"/>
    <lineage>
        <taxon>Eukaryota</taxon>
        <taxon>Metazoa</taxon>
        <taxon>Spiralia</taxon>
        <taxon>Lophotrochozoa</taxon>
        <taxon>Platyhelminthes</taxon>
        <taxon>Monogenea</taxon>
        <taxon>Polyopisthocotylea</taxon>
        <taxon>Polystomatidea</taxon>
        <taxon>Polystomatidae</taxon>
        <taxon>Protopolystoma</taxon>
    </lineage>
</organism>
<comment type="caution">
    <text evidence="1">The sequence shown here is derived from an EMBL/GenBank/DDBJ whole genome shotgun (WGS) entry which is preliminary data.</text>
</comment>
<dbReference type="Proteomes" id="UP000784294">
    <property type="component" value="Unassembled WGS sequence"/>
</dbReference>
<name>A0A448WM73_9PLAT</name>
<dbReference type="AlphaFoldDB" id="A0A448WM73"/>
<evidence type="ECO:0000313" key="1">
    <source>
        <dbReference type="EMBL" id="VEL15289.1"/>
    </source>
</evidence>
<accession>A0A448WM73</accession>
<sequence>MCCANLGSHKWLTFLKTAGDTLDLPAIVSSSSSSKPDHGCVSRCKQSMSFCATILIRGSDMSTLILVQRCLLFAIHICYNGHLEKSCMRDMGICFTPAASQTGLDELETNVIIIDHVKFFSEIFWLEIDTFTFIDTLV</sequence>
<proteinExistence type="predicted"/>
<reference evidence="1" key="1">
    <citation type="submission" date="2018-11" db="EMBL/GenBank/DDBJ databases">
        <authorList>
            <consortium name="Pathogen Informatics"/>
        </authorList>
    </citation>
    <scope>NUCLEOTIDE SEQUENCE</scope>
</reference>
<gene>
    <name evidence="1" type="ORF">PXEA_LOCUS8729</name>
</gene>